<name>A0A486VKH4_KLEPN</name>
<organism evidence="2">
    <name type="scientific">Klebsiella pneumoniae</name>
    <dbReference type="NCBI Taxonomy" id="573"/>
    <lineage>
        <taxon>Bacteria</taxon>
        <taxon>Pseudomonadati</taxon>
        <taxon>Pseudomonadota</taxon>
        <taxon>Gammaproteobacteria</taxon>
        <taxon>Enterobacterales</taxon>
        <taxon>Enterobacteriaceae</taxon>
        <taxon>Klebsiella/Raoultella group</taxon>
        <taxon>Klebsiella</taxon>
        <taxon>Klebsiella pneumoniae complex</taxon>
    </lineage>
</organism>
<keyword evidence="1" id="KW-0175">Coiled coil</keyword>
<evidence type="ECO:0000256" key="1">
    <source>
        <dbReference type="SAM" id="Coils"/>
    </source>
</evidence>
<gene>
    <name evidence="2" type="ORF">SAMEA4873560_04743</name>
</gene>
<evidence type="ECO:0000313" key="2">
    <source>
        <dbReference type="EMBL" id="VGM51308.1"/>
    </source>
</evidence>
<protein>
    <submittedName>
        <fullName evidence="2">Uncharacterized protein</fullName>
    </submittedName>
</protein>
<reference evidence="2" key="1">
    <citation type="submission" date="2019-03" db="EMBL/GenBank/DDBJ databases">
        <authorList>
            <consortium name="Pathogen Informatics"/>
        </authorList>
    </citation>
    <scope>NUCLEOTIDE SEQUENCE</scope>
    <source>
        <strain evidence="2">5012STDY7626359</strain>
    </source>
</reference>
<proteinExistence type="predicted"/>
<dbReference type="EMBL" id="CAAHDF010000015">
    <property type="protein sequence ID" value="VGM51308.1"/>
    <property type="molecule type" value="Genomic_DNA"/>
</dbReference>
<sequence length="311" mass="36196">MEYQLDLKENALDSFNEALEKFKQGESGELRHYKFAILHISHFLELVLKLYISSVNENLLFSKCYRHIEKRSKRDSIELLQAYELICKEDFELSSLLEGIQHPHTITLDQALEFAKCEKCSITGVDFVDINFCNDIEWIKGLRNNIEHYQFRLSPKEARLCIGRLVRGVAEFVDIFSLFNLEDEVGKDNYQLFEILADEYSHLLKEAENEVAEKEAEAFRGVRPKHYALIEWNIYQCPECSNNTMIPSDDSSTGYKCTFCSNEESDEIEFPCDCCGTLATLEEMETWPMDDGSIEHRCYFCSGQYYADKDD</sequence>
<feature type="coiled-coil region" evidence="1">
    <location>
        <begin position="190"/>
        <end position="217"/>
    </location>
</feature>
<dbReference type="RefSeq" id="WP_102001819.1">
    <property type="nucleotide sequence ID" value="NZ_CAAHAC010000019.1"/>
</dbReference>
<accession>A0A486VKH4</accession>
<dbReference type="AlphaFoldDB" id="A0A486VKH4"/>